<dbReference type="KEGG" id="cby:CLM_3774"/>
<evidence type="ECO:0000313" key="1">
    <source>
        <dbReference type="EMBL" id="ACO86038.1"/>
    </source>
</evidence>
<dbReference type="NCBIfam" id="TIGR04116">
    <property type="entry name" value="CXXX_rpt_assoc"/>
    <property type="match status" value="1"/>
</dbReference>
<name>C1FLZ6_CLOBJ</name>
<gene>
    <name evidence="1" type="ordered locus">CLM_3774</name>
</gene>
<proteinExistence type="predicted"/>
<dbReference type="InterPro" id="IPR026413">
    <property type="entry name" value="CXXX_rpt_assoc"/>
</dbReference>
<evidence type="ECO:0000313" key="2">
    <source>
        <dbReference type="Proteomes" id="UP000001374"/>
    </source>
</evidence>
<sequence>MHKKILVKIKNEETNIIQNLYDKIYYLKQLESLFNKDEENWFKTKLSQDFDDIDKSISNWWQDITSKYNLDNTIIEKYYLSFEDSTIYLTN</sequence>
<dbReference type="EMBL" id="CP001581">
    <property type="protein sequence ID" value="ACO86038.1"/>
    <property type="molecule type" value="Genomic_DNA"/>
</dbReference>
<reference evidence="1 2" key="1">
    <citation type="submission" date="2008-10" db="EMBL/GenBank/DDBJ databases">
        <title>Genome sequence of Clostridium botulinum A2 Kyoto.</title>
        <authorList>
            <person name="Shrivastava S."/>
            <person name="Brinkac L.M."/>
            <person name="Brown J.L."/>
            <person name="Bruce D."/>
            <person name="Detter C.C."/>
            <person name="Johnson E.A."/>
            <person name="Munk C.A."/>
            <person name="Smith L.A."/>
            <person name="Smith T.J."/>
            <person name="Sutton G."/>
            <person name="Brettin T.S."/>
        </authorList>
    </citation>
    <scope>NUCLEOTIDE SEQUENCE [LARGE SCALE GENOMIC DNA]</scope>
    <source>
        <strain evidence="2">Kyoto / Type A2</strain>
    </source>
</reference>
<dbReference type="Proteomes" id="UP000001374">
    <property type="component" value="Chromosome"/>
</dbReference>
<dbReference type="RefSeq" id="WP_003357258.1">
    <property type="nucleotide sequence ID" value="NC_012563.1"/>
</dbReference>
<dbReference type="AlphaFoldDB" id="C1FLZ6"/>
<organism evidence="1 2">
    <name type="scientific">Clostridium botulinum (strain Kyoto / Type A2)</name>
    <dbReference type="NCBI Taxonomy" id="536232"/>
    <lineage>
        <taxon>Bacteria</taxon>
        <taxon>Bacillati</taxon>
        <taxon>Bacillota</taxon>
        <taxon>Clostridia</taxon>
        <taxon>Eubacteriales</taxon>
        <taxon>Clostridiaceae</taxon>
        <taxon>Clostridium</taxon>
    </lineage>
</organism>
<accession>C1FLZ6</accession>
<dbReference type="HOGENOM" id="CLU_2421682_0_0_9"/>
<protein>
    <recommendedName>
        <fullName evidence="3">CXXX repeat peptide modification system protein</fullName>
    </recommendedName>
</protein>
<evidence type="ECO:0008006" key="3">
    <source>
        <dbReference type="Google" id="ProtNLM"/>
    </source>
</evidence>